<dbReference type="InterPro" id="IPR022789">
    <property type="entry name" value="ParD"/>
</dbReference>
<keyword evidence="1" id="KW-1277">Toxin-antitoxin system</keyword>
<gene>
    <name evidence="2" type="ORF">Ga0609869_000039</name>
</gene>
<reference evidence="2 3" key="1">
    <citation type="submission" date="2024-06" db="EMBL/GenBank/DDBJ databases">
        <title>Genome of Rhodovulum iodosum, a marine photoferrotroph.</title>
        <authorList>
            <person name="Bianchini G."/>
            <person name="Nikeleit V."/>
            <person name="Kappler A."/>
            <person name="Bryce C."/>
            <person name="Sanchez-Baracaldo P."/>
        </authorList>
    </citation>
    <scope>NUCLEOTIDE SEQUENCE [LARGE SCALE GENOMIC DNA]</scope>
    <source>
        <strain evidence="2 3">UT/N1</strain>
    </source>
</reference>
<evidence type="ECO:0000313" key="2">
    <source>
        <dbReference type="EMBL" id="MEX5726686.1"/>
    </source>
</evidence>
<keyword evidence="3" id="KW-1185">Reference proteome</keyword>
<sequence>MWDTLDCCSIMPRLSIDISPEEHQKLKAIAALKGQSIKEYVLNRALGDTPALDGMSEGEAFKALSNVLEPRIEQARRDRVFGKSLDDIRREERKRAGV</sequence>
<dbReference type="Proteomes" id="UP001560019">
    <property type="component" value="Unassembled WGS sequence"/>
</dbReference>
<evidence type="ECO:0000313" key="3">
    <source>
        <dbReference type="Proteomes" id="UP001560019"/>
    </source>
</evidence>
<dbReference type="RefSeq" id="WP_211336791.1">
    <property type="nucleotide sequence ID" value="NZ_JBEHHI010000001.1"/>
</dbReference>
<dbReference type="EMBL" id="JBEHHI010000001">
    <property type="protein sequence ID" value="MEX5726686.1"/>
    <property type="molecule type" value="Genomic_DNA"/>
</dbReference>
<organism evidence="2 3">
    <name type="scientific">Rhodovulum iodosum</name>
    <dbReference type="NCBI Taxonomy" id="68291"/>
    <lineage>
        <taxon>Bacteria</taxon>
        <taxon>Pseudomonadati</taxon>
        <taxon>Pseudomonadota</taxon>
        <taxon>Alphaproteobacteria</taxon>
        <taxon>Rhodobacterales</taxon>
        <taxon>Paracoccaceae</taxon>
        <taxon>Rhodovulum</taxon>
    </lineage>
</organism>
<protein>
    <submittedName>
        <fullName evidence="2">Phage I-like protein</fullName>
    </submittedName>
</protein>
<dbReference type="InterPro" id="IPR038296">
    <property type="entry name" value="ParD_sf"/>
</dbReference>
<proteinExistence type="predicted"/>
<comment type="caution">
    <text evidence="2">The sequence shown here is derived from an EMBL/GenBank/DDBJ whole genome shotgun (WGS) entry which is preliminary data.</text>
</comment>
<dbReference type="Pfam" id="PF09386">
    <property type="entry name" value="ParD"/>
    <property type="match status" value="1"/>
</dbReference>
<accession>A0ABV3XMZ6</accession>
<dbReference type="SUPFAM" id="SSF47598">
    <property type="entry name" value="Ribbon-helix-helix"/>
    <property type="match status" value="1"/>
</dbReference>
<dbReference type="Gene3D" id="6.10.180.10">
    <property type="entry name" value="Antitoxin ParD"/>
    <property type="match status" value="1"/>
</dbReference>
<dbReference type="InterPro" id="IPR010985">
    <property type="entry name" value="Ribbon_hlx_hlx"/>
</dbReference>
<evidence type="ECO:0000256" key="1">
    <source>
        <dbReference type="ARBA" id="ARBA00022649"/>
    </source>
</evidence>
<name>A0ABV3XMZ6_9RHOB</name>